<proteinExistence type="predicted"/>
<protein>
    <submittedName>
        <fullName evidence="1">YecA family protein</fullName>
    </submittedName>
</protein>
<evidence type="ECO:0000313" key="2">
    <source>
        <dbReference type="Proteomes" id="UP000705283"/>
    </source>
</evidence>
<dbReference type="Proteomes" id="UP000705283">
    <property type="component" value="Unassembled WGS sequence"/>
</dbReference>
<organism evidence="1 2">
    <name type="scientific">Rouxiella silvae</name>
    <dbReference type="NCBI Taxonomy" id="1646373"/>
    <lineage>
        <taxon>Bacteria</taxon>
        <taxon>Pseudomonadati</taxon>
        <taxon>Pseudomonadota</taxon>
        <taxon>Gammaproteobacteria</taxon>
        <taxon>Enterobacterales</taxon>
        <taxon>Yersiniaceae</taxon>
        <taxon>Rouxiella</taxon>
    </lineage>
</organism>
<comment type="caution">
    <text evidence="1">The sequence shown here is derived from an EMBL/GenBank/DDBJ whole genome shotgun (WGS) entry which is preliminary data.</text>
</comment>
<dbReference type="NCBIfam" id="NF007704">
    <property type="entry name" value="PRK10396.1"/>
    <property type="match status" value="1"/>
</dbReference>
<gene>
    <name evidence="1" type="ORF">ITX54_06070</name>
</gene>
<evidence type="ECO:0000313" key="1">
    <source>
        <dbReference type="EMBL" id="MBF6636230.1"/>
    </source>
</evidence>
<dbReference type="Pfam" id="PF02810">
    <property type="entry name" value="SEC-C"/>
    <property type="match status" value="1"/>
</dbReference>
<reference evidence="1" key="1">
    <citation type="submission" date="2020-11" db="EMBL/GenBank/DDBJ databases">
        <authorList>
            <person name="Lee S.D."/>
        </authorList>
    </citation>
    <scope>NUCLEOTIDE SEQUENCE</scope>
    <source>
        <strain evidence="1">SAP-2</strain>
    </source>
</reference>
<reference evidence="1" key="2">
    <citation type="submission" date="2022-09" db="EMBL/GenBank/DDBJ databases">
        <title>Rouxiella aceris sp. nov., isolated from tree sap and emended description of the genus Rhouxiella.</title>
        <authorList>
            <person name="Kim I.S."/>
        </authorList>
    </citation>
    <scope>NUCLEOTIDE SEQUENCE</scope>
    <source>
        <strain evidence="1">SAP-2</strain>
    </source>
</reference>
<dbReference type="PANTHER" id="PTHR33747">
    <property type="entry name" value="UPF0225 PROTEIN SCO1677"/>
    <property type="match status" value="1"/>
</dbReference>
<name>A0AA40X017_9GAMM</name>
<sequence>MKEGPLTEKELEWLEDVLEKYGNDTSVVDVAELDGLLTAILSGPHMIEPSEWLVALWGGPKHVPKWASERELNRFMELSFQHMNDIADRLTEYPDQFEPLFGVHEIDDVEYTVAEEWCYGYMRGWSLDDWSALPASLEPALKAIALHGSEENAPVLEEMTEEEIELSIEKIKPSALALHNYWLTQRVDNPEVSGATPVIAAPRIGRNDPCPCGSGKKYKSCCLQ</sequence>
<dbReference type="InterPro" id="IPR011978">
    <property type="entry name" value="YgfB-like"/>
</dbReference>
<dbReference type="Gene3D" id="3.10.450.50">
    <property type="match status" value="1"/>
</dbReference>
<dbReference type="RefSeq" id="WP_194977680.1">
    <property type="nucleotide sequence ID" value="NZ_JADMKS010000002.1"/>
</dbReference>
<dbReference type="EMBL" id="JADMKS010000002">
    <property type="protein sequence ID" value="MBF6636230.1"/>
    <property type="molecule type" value="Genomic_DNA"/>
</dbReference>
<dbReference type="InterPro" id="IPR004027">
    <property type="entry name" value="SEC_C_motif"/>
</dbReference>
<dbReference type="AlphaFoldDB" id="A0AA40X017"/>
<dbReference type="Pfam" id="PF03695">
    <property type="entry name" value="UPF0149"/>
    <property type="match status" value="1"/>
</dbReference>
<dbReference type="SUPFAM" id="SSF101327">
    <property type="entry name" value="YgfB-like"/>
    <property type="match status" value="1"/>
</dbReference>
<dbReference type="SUPFAM" id="SSF103642">
    <property type="entry name" value="Sec-C motif"/>
    <property type="match status" value="1"/>
</dbReference>
<accession>A0AA40X017</accession>
<dbReference type="PANTHER" id="PTHR33747:SF9">
    <property type="entry name" value="METAL-BINDING PROTEIN"/>
    <property type="match status" value="1"/>
</dbReference>
<dbReference type="InterPro" id="IPR036255">
    <property type="entry name" value="YgfB-like_sf"/>
</dbReference>
<dbReference type="NCBIfam" id="TIGR02292">
    <property type="entry name" value="ygfB_yecA"/>
    <property type="match status" value="1"/>
</dbReference>